<evidence type="ECO:0000313" key="2">
    <source>
        <dbReference type="Proteomes" id="UP000548423"/>
    </source>
</evidence>
<reference evidence="2" key="2">
    <citation type="submission" date="2020-08" db="EMBL/GenBank/DDBJ databases">
        <title>The Agave Microbiome: Exploring the role of microbial communities in plant adaptations to desert environments.</title>
        <authorList>
            <person name="Partida-Martinez L.P."/>
        </authorList>
    </citation>
    <scope>NUCLEOTIDE SEQUENCE [LARGE SCALE GENOMIC DNA]</scope>
    <source>
        <strain evidence="2">AT2.8</strain>
    </source>
</reference>
<reference evidence="2" key="1">
    <citation type="submission" date="2020-07" db="EMBL/GenBank/DDBJ databases">
        <authorList>
            <person name="Partida-Martinez L."/>
            <person name="Huntemann M."/>
            <person name="Clum A."/>
            <person name="Wang J."/>
            <person name="Palaniappan K."/>
            <person name="Ritter S."/>
            <person name="Chen I.-M."/>
            <person name="Stamatis D."/>
            <person name="Reddy T."/>
            <person name="O'Malley R."/>
            <person name="Daum C."/>
            <person name="Shapiro N."/>
            <person name="Ivanova N."/>
            <person name="Kyrpides N."/>
            <person name="Woyke T."/>
        </authorList>
    </citation>
    <scope>NUCLEOTIDE SEQUENCE [LARGE SCALE GENOMIC DNA]</scope>
    <source>
        <strain evidence="2">AT2.8</strain>
    </source>
</reference>
<organism evidence="1 2">
    <name type="scientific">Neobacillus niacini</name>
    <dbReference type="NCBI Taxonomy" id="86668"/>
    <lineage>
        <taxon>Bacteria</taxon>
        <taxon>Bacillati</taxon>
        <taxon>Bacillota</taxon>
        <taxon>Bacilli</taxon>
        <taxon>Bacillales</taxon>
        <taxon>Bacillaceae</taxon>
        <taxon>Neobacillus</taxon>
    </lineage>
</organism>
<name>A0A852TEI7_9BACI</name>
<accession>A0A852TEI7</accession>
<proteinExistence type="predicted"/>
<dbReference type="EMBL" id="JACCBX010000008">
    <property type="protein sequence ID" value="NYE07280.1"/>
    <property type="molecule type" value="Genomic_DNA"/>
</dbReference>
<comment type="caution">
    <text evidence="1">The sequence shown here is derived from an EMBL/GenBank/DDBJ whole genome shotgun (WGS) entry which is preliminary data.</text>
</comment>
<gene>
    <name evidence="1" type="ORF">F4694_004065</name>
</gene>
<sequence>MKLPYGALDEYTPGEIMTLNEYYLEDQREHYELTAFAFATGYASVKKGRRIKMFDDRKEESKGRVTKVQKKAELDYLKGLF</sequence>
<dbReference type="AlphaFoldDB" id="A0A852TEI7"/>
<evidence type="ECO:0000313" key="1">
    <source>
        <dbReference type="EMBL" id="NYE07280.1"/>
    </source>
</evidence>
<dbReference type="Proteomes" id="UP000548423">
    <property type="component" value="Unassembled WGS sequence"/>
</dbReference>
<protein>
    <submittedName>
        <fullName evidence="1">Uncharacterized protein</fullName>
    </submittedName>
</protein>